<comment type="caution">
    <text evidence="1">The sequence shown here is derived from an EMBL/GenBank/DDBJ whole genome shotgun (WGS) entry which is preliminary data.</text>
</comment>
<gene>
    <name evidence="1" type="ORF">ELH40_31785</name>
</gene>
<dbReference type="InterPro" id="IPR005624">
    <property type="entry name" value="PduO/GlcC-like"/>
</dbReference>
<keyword evidence="1" id="KW-0614">Plasmid</keyword>
<name>A0AB38HW62_9HYPH</name>
<dbReference type="PANTHER" id="PTHR34309">
    <property type="entry name" value="SLR1406 PROTEIN"/>
    <property type="match status" value="1"/>
</dbReference>
<dbReference type="AlphaFoldDB" id="A0AB38HW62"/>
<protein>
    <submittedName>
        <fullName evidence="1">Heme-binding protein</fullName>
    </submittedName>
</protein>
<organism evidence="1 2">
    <name type="scientific">Rhizobium ruizarguesonis</name>
    <dbReference type="NCBI Taxonomy" id="2081791"/>
    <lineage>
        <taxon>Bacteria</taxon>
        <taxon>Pseudomonadati</taxon>
        <taxon>Pseudomonadota</taxon>
        <taxon>Alphaproteobacteria</taxon>
        <taxon>Hyphomicrobiales</taxon>
        <taxon>Rhizobiaceae</taxon>
        <taxon>Rhizobium/Agrobacterium group</taxon>
        <taxon>Rhizobium</taxon>
    </lineage>
</organism>
<sequence length="137" mass="14618">MDLLAMAKDIADRVEEEASAAKVPVTVTVIDVHGNSVLQHRMNGARAFSMLISHRKAYTAALTQQRTSDLFELVQPGKELFHLMSQDSFCAMGGGAPLVHDGVVVGGLGISGGTVAQDIGILEAALQPRRHELQKSL</sequence>
<proteinExistence type="predicted"/>
<geneLocation type="plasmid" evidence="1">
    <name>pSM92_Rh02</name>
</geneLocation>
<dbReference type="Proteomes" id="UP000294215">
    <property type="component" value="Unassembled WGS sequence"/>
</dbReference>
<dbReference type="PANTHER" id="PTHR34309:SF1">
    <property type="entry name" value="PROTEIN GLCG"/>
    <property type="match status" value="1"/>
</dbReference>
<dbReference type="InterPro" id="IPR038084">
    <property type="entry name" value="PduO/GlcC-like_sf"/>
</dbReference>
<dbReference type="RefSeq" id="WP_130720517.1">
    <property type="nucleotide sequence ID" value="NZ_SIMK01000003.1"/>
</dbReference>
<dbReference type="EMBL" id="SIMR01000003">
    <property type="protein sequence ID" value="TBC05720.1"/>
    <property type="molecule type" value="Genomic_DNA"/>
</dbReference>
<evidence type="ECO:0000313" key="2">
    <source>
        <dbReference type="Proteomes" id="UP000294215"/>
    </source>
</evidence>
<dbReference type="InterPro" id="IPR052517">
    <property type="entry name" value="GlcG_carb_metab_protein"/>
</dbReference>
<reference evidence="1 2" key="1">
    <citation type="submission" date="2019-02" db="EMBL/GenBank/DDBJ databases">
        <title>The genomic architecture of introgression among sibling species of bacteria.</title>
        <authorList>
            <person name="Cavassim M.I.A."/>
            <person name="Moeskjaer S."/>
            <person name="Moslemi C."/>
            <person name="Fields B."/>
            <person name="Bachmann A."/>
            <person name="Vilhjalmsson B."/>
            <person name="Schierup M.H."/>
            <person name="Young J.P.W."/>
            <person name="Andersen S.U."/>
        </authorList>
    </citation>
    <scope>NUCLEOTIDE SEQUENCE [LARGE SCALE GENOMIC DNA]</scope>
    <source>
        <strain evidence="1 2">SM92</strain>
        <plasmid evidence="1">pSM92_Rh02</plasmid>
    </source>
</reference>
<dbReference type="Gene3D" id="3.30.450.150">
    <property type="entry name" value="Haem-degrading domain"/>
    <property type="match status" value="1"/>
</dbReference>
<dbReference type="Pfam" id="PF03928">
    <property type="entry name" value="HbpS-like"/>
    <property type="match status" value="1"/>
</dbReference>
<dbReference type="SUPFAM" id="SSF143744">
    <property type="entry name" value="GlcG-like"/>
    <property type="match status" value="1"/>
</dbReference>
<accession>A0AB38HW62</accession>
<evidence type="ECO:0000313" key="1">
    <source>
        <dbReference type="EMBL" id="TBC05720.1"/>
    </source>
</evidence>